<dbReference type="AlphaFoldDB" id="A0AAW5RBG1"/>
<comment type="caution">
    <text evidence="2">The sequence shown here is derived from an EMBL/GenBank/DDBJ whole genome shotgun (WGS) entry which is preliminary data.</text>
</comment>
<organism evidence="2 3">
    <name type="scientific">Acinetobacter junii</name>
    <dbReference type="NCBI Taxonomy" id="40215"/>
    <lineage>
        <taxon>Bacteria</taxon>
        <taxon>Pseudomonadati</taxon>
        <taxon>Pseudomonadota</taxon>
        <taxon>Gammaproteobacteria</taxon>
        <taxon>Moraxellales</taxon>
        <taxon>Moraxellaceae</taxon>
        <taxon>Acinetobacter</taxon>
    </lineage>
</organism>
<dbReference type="Proteomes" id="UP001208534">
    <property type="component" value="Unassembled WGS sequence"/>
</dbReference>
<gene>
    <name evidence="2" type="ORF">KTH64_10035</name>
</gene>
<dbReference type="RefSeq" id="WP_262579020.1">
    <property type="nucleotide sequence ID" value="NZ_JAHPRE010000037.1"/>
</dbReference>
<accession>A0AAW5RBG1</accession>
<sequence length="296" mass="33518">MAKDDNMPTKKEMIQFLERVEQLTEDDNVFKEKLGGLLRKIGDKTIAPNDTSPIRHDTKSENHLLSNSKSTELEQRIHAIQQDNDNLGQKITQLKHTNKKLEEENMGLLDLFKRKEQDVSHLQQQIGDLNQQQQKLTQNNEHLNNEVQHLNQKISSFNWANSLKSEFNFLKQVQSHPELASILLPNRDDNVLQLIAIASQWNNVLRVWDAIATEVKNTQQAISAAEQQILEHSLALFNLTLQSNQATLKSPETGESYDYDIHQKVSGSGGSVEQVLLAGLYNAAGENVRAAIVTTR</sequence>
<feature type="coiled-coil region" evidence="1">
    <location>
        <begin position="70"/>
        <end position="153"/>
    </location>
</feature>
<dbReference type="Gene3D" id="1.10.287.1490">
    <property type="match status" value="1"/>
</dbReference>
<name>A0AAW5RBG1_ACIJU</name>
<evidence type="ECO:0000256" key="1">
    <source>
        <dbReference type="SAM" id="Coils"/>
    </source>
</evidence>
<keyword evidence="1" id="KW-0175">Coiled coil</keyword>
<evidence type="ECO:0000313" key="3">
    <source>
        <dbReference type="Proteomes" id="UP001208534"/>
    </source>
</evidence>
<dbReference type="EMBL" id="JAHPRE010000037">
    <property type="protein sequence ID" value="MCU4397284.1"/>
    <property type="molecule type" value="Genomic_DNA"/>
</dbReference>
<protein>
    <submittedName>
        <fullName evidence="2">Uncharacterized protein</fullName>
    </submittedName>
</protein>
<evidence type="ECO:0000313" key="2">
    <source>
        <dbReference type="EMBL" id="MCU4397284.1"/>
    </source>
</evidence>
<proteinExistence type="predicted"/>
<reference evidence="2" key="1">
    <citation type="submission" date="2021-06" db="EMBL/GenBank/DDBJ databases">
        <title>Propagation of a rapidly emergent carbapenem-resistant Acinetobacter baumannii lineage by various extra-hospital transmission networks.</title>
        <authorList>
            <person name="Calix J."/>
        </authorList>
    </citation>
    <scope>NUCLEOTIDE SEQUENCE</scope>
    <source>
        <strain evidence="2">WU_MDCI_Aw63</strain>
    </source>
</reference>